<proteinExistence type="predicted"/>
<feature type="region of interest" description="Disordered" evidence="1">
    <location>
        <begin position="1"/>
        <end position="27"/>
    </location>
</feature>
<reference evidence="2 3" key="1">
    <citation type="submission" date="2019-01" db="EMBL/GenBank/DDBJ databases">
        <title>Genome sequencing of the rare red list fungi Fomitopsis rosea.</title>
        <authorList>
            <person name="Buettner E."/>
            <person name="Kellner H."/>
        </authorList>
    </citation>
    <scope>NUCLEOTIDE SEQUENCE [LARGE SCALE GENOMIC DNA]</scope>
    <source>
        <strain evidence="2 3">DSM 105464</strain>
    </source>
</reference>
<evidence type="ECO:0000313" key="2">
    <source>
        <dbReference type="EMBL" id="TFY52419.1"/>
    </source>
</evidence>
<evidence type="ECO:0000256" key="1">
    <source>
        <dbReference type="SAM" id="MobiDB-lite"/>
    </source>
</evidence>
<feature type="compositionally biased region" description="Low complexity" evidence="1">
    <location>
        <begin position="1"/>
        <end position="15"/>
    </location>
</feature>
<name>A0A4Y9XV54_9APHY</name>
<evidence type="ECO:0000313" key="3">
    <source>
        <dbReference type="Proteomes" id="UP000298390"/>
    </source>
</evidence>
<dbReference type="AlphaFoldDB" id="A0A4Y9XV54"/>
<sequence>MSHAAQSAAAVAAHPPAMPARGHSTAPVFDETEPLSFNRYFQDLETHFSRCGIKTEGDKKSWATRYPPLRVSELWEMQPTFKDATKTYDDLKRSLRQLYPGADDQHKYSIADLDKVVTDRVRLGLSNALDLAAYYRDFYMISEYLISQGSLSTLEQDRKFQLGFSPALWTPVEQRLLLKYQDHPRQKPWSFAMIYEAAQWVLDGPTPASTFQQTIVMSPVVSTIPTAAPATTAGGVKAEELLPLLQTLIKTLENQQTRGRAPAASNSTTRDGPFCYYCGRPECRIGRCELFDEDTKKGLCIRTAEGKIVSFDGKFMSRGDGQTLRDAIFEYAHRMGKLGHASTPASGKTFLTSEVLNKNHAILSDLW</sequence>
<gene>
    <name evidence="2" type="ORF">EVJ58_g10028</name>
</gene>
<dbReference type="Proteomes" id="UP000298390">
    <property type="component" value="Unassembled WGS sequence"/>
</dbReference>
<accession>A0A4Y9XV54</accession>
<comment type="caution">
    <text evidence="2">The sequence shown here is derived from an EMBL/GenBank/DDBJ whole genome shotgun (WGS) entry which is preliminary data.</text>
</comment>
<protein>
    <submittedName>
        <fullName evidence="2">Uncharacterized protein</fullName>
    </submittedName>
</protein>
<dbReference type="EMBL" id="SEKV01000979">
    <property type="protein sequence ID" value="TFY52419.1"/>
    <property type="molecule type" value="Genomic_DNA"/>
</dbReference>
<organism evidence="2 3">
    <name type="scientific">Rhodofomes roseus</name>
    <dbReference type="NCBI Taxonomy" id="34475"/>
    <lineage>
        <taxon>Eukaryota</taxon>
        <taxon>Fungi</taxon>
        <taxon>Dikarya</taxon>
        <taxon>Basidiomycota</taxon>
        <taxon>Agaricomycotina</taxon>
        <taxon>Agaricomycetes</taxon>
        <taxon>Polyporales</taxon>
        <taxon>Rhodofomes</taxon>
    </lineage>
</organism>